<keyword evidence="2" id="KW-0812">Transmembrane</keyword>
<feature type="transmembrane region" description="Helical" evidence="2">
    <location>
        <begin position="214"/>
        <end position="242"/>
    </location>
</feature>
<reference evidence="3" key="1">
    <citation type="submission" date="2022-10" db="EMBL/GenBank/DDBJ databases">
        <title>The complete genomes of actinobacterial strains from the NBC collection.</title>
        <authorList>
            <person name="Joergensen T.S."/>
            <person name="Alvarez Arevalo M."/>
            <person name="Sterndorff E.B."/>
            <person name="Faurdal D."/>
            <person name="Vuksanovic O."/>
            <person name="Mourched A.-S."/>
            <person name="Charusanti P."/>
            <person name="Shaw S."/>
            <person name="Blin K."/>
            <person name="Weber T."/>
        </authorList>
    </citation>
    <scope>NUCLEOTIDE SEQUENCE</scope>
    <source>
        <strain evidence="3">NBC_01393</strain>
    </source>
</reference>
<dbReference type="EMBL" id="CP109546">
    <property type="protein sequence ID" value="WTZ10179.1"/>
    <property type="molecule type" value="Genomic_DNA"/>
</dbReference>
<feature type="region of interest" description="Disordered" evidence="1">
    <location>
        <begin position="327"/>
        <end position="353"/>
    </location>
</feature>
<dbReference type="AlphaFoldDB" id="A0AAU3I1E3"/>
<protein>
    <submittedName>
        <fullName evidence="3">Uncharacterized protein</fullName>
    </submittedName>
</protein>
<proteinExistence type="predicted"/>
<keyword evidence="2" id="KW-0472">Membrane</keyword>
<feature type="region of interest" description="Disordered" evidence="1">
    <location>
        <begin position="113"/>
        <end position="144"/>
    </location>
</feature>
<feature type="compositionally biased region" description="Basic and acidic residues" evidence="1">
    <location>
        <begin position="127"/>
        <end position="144"/>
    </location>
</feature>
<name>A0AAU3I1E3_9ACTN</name>
<feature type="compositionally biased region" description="Basic and acidic residues" evidence="1">
    <location>
        <begin position="330"/>
        <end position="353"/>
    </location>
</feature>
<sequence length="426" mass="46302">MARPADWTPLADADPVPGDPEGIRREVEHMKKVAEKLRTQAAAMQAIADCDGLKGKYADELGDKARGLGRRLDLAEDRYRKVKGHLGGWADDMETAQTKADRALDEAMDAQRVIDNHKPDGAVGKGSTKDSGKKHEPHDDPAVKQAKEDLGAARTKLNSAVSFYHERADHFAGKIRSSVDDDMKDSWWNDFKAWVADADWLSTLADRLSDICTVLTFVAIFFPAVGGLAALLTGVIFAIHLVQAMTGNGSWFDVLTDIAAFKMAKNGVKAAKAVKALQKEARGIAKGITKQAEKRAAMRASAPRRAAVGGRAGRLHRAADTQKARAAARQVEKKPLPEVSQAEKARTLGDKDMAQQMKDIRRLRAEHPGSPQLQSATSEAERQLWVSRANWGASTALDLGGRLGDETSSTYTNAKGHMTAPLLSRW</sequence>
<evidence type="ECO:0000256" key="1">
    <source>
        <dbReference type="SAM" id="MobiDB-lite"/>
    </source>
</evidence>
<gene>
    <name evidence="3" type="ORF">OG699_20600</name>
</gene>
<organism evidence="3">
    <name type="scientific">Streptomyces sp. NBC_01393</name>
    <dbReference type="NCBI Taxonomy" id="2903851"/>
    <lineage>
        <taxon>Bacteria</taxon>
        <taxon>Bacillati</taxon>
        <taxon>Actinomycetota</taxon>
        <taxon>Actinomycetes</taxon>
        <taxon>Kitasatosporales</taxon>
        <taxon>Streptomycetaceae</taxon>
        <taxon>Streptomyces</taxon>
    </lineage>
</organism>
<evidence type="ECO:0000313" key="3">
    <source>
        <dbReference type="EMBL" id="WTZ10179.1"/>
    </source>
</evidence>
<keyword evidence="2" id="KW-1133">Transmembrane helix</keyword>
<feature type="region of interest" description="Disordered" evidence="1">
    <location>
        <begin position="1"/>
        <end position="22"/>
    </location>
</feature>
<accession>A0AAU3I1E3</accession>
<evidence type="ECO:0000256" key="2">
    <source>
        <dbReference type="SAM" id="Phobius"/>
    </source>
</evidence>